<evidence type="ECO:0000259" key="3">
    <source>
        <dbReference type="PROSITE" id="PS50853"/>
    </source>
</evidence>
<dbReference type="SUPFAM" id="SSF49265">
    <property type="entry name" value="Fibronectin type III"/>
    <property type="match status" value="1"/>
</dbReference>
<feature type="signal peptide" evidence="2">
    <location>
        <begin position="1"/>
        <end position="20"/>
    </location>
</feature>
<evidence type="ECO:0000256" key="1">
    <source>
        <dbReference type="SAM" id="MobiDB-lite"/>
    </source>
</evidence>
<proteinExistence type="predicted"/>
<dbReference type="PROSITE" id="PS50853">
    <property type="entry name" value="FN3"/>
    <property type="match status" value="1"/>
</dbReference>
<dbReference type="Proteomes" id="UP001254488">
    <property type="component" value="Unassembled WGS sequence"/>
</dbReference>
<evidence type="ECO:0000256" key="2">
    <source>
        <dbReference type="SAM" id="SignalP"/>
    </source>
</evidence>
<feature type="compositionally biased region" description="Polar residues" evidence="1">
    <location>
        <begin position="27"/>
        <end position="46"/>
    </location>
</feature>
<dbReference type="Gene3D" id="2.60.40.10">
    <property type="entry name" value="Immunoglobulins"/>
    <property type="match status" value="1"/>
</dbReference>
<comment type="caution">
    <text evidence="4">The sequence shown here is derived from an EMBL/GenBank/DDBJ whole genome shotgun (WGS) entry which is preliminary data.</text>
</comment>
<dbReference type="RefSeq" id="WP_311332780.1">
    <property type="nucleotide sequence ID" value="NZ_JAVRHZ010000003.1"/>
</dbReference>
<protein>
    <submittedName>
        <fullName evidence="4">Fibronectin type III domain-containing protein</fullName>
    </submittedName>
</protein>
<dbReference type="InterPro" id="IPR013783">
    <property type="entry name" value="Ig-like_fold"/>
</dbReference>
<dbReference type="SUPFAM" id="SSF48695">
    <property type="entry name" value="Multiheme cytochromes"/>
    <property type="match status" value="1"/>
</dbReference>
<organism evidence="4 5">
    <name type="scientific">Patiriisocius hiemis</name>
    <dbReference type="NCBI Taxonomy" id="3075604"/>
    <lineage>
        <taxon>Bacteria</taxon>
        <taxon>Pseudomonadati</taxon>
        <taxon>Bacteroidota</taxon>
        <taxon>Flavobacteriia</taxon>
        <taxon>Flavobacteriales</taxon>
        <taxon>Flavobacteriaceae</taxon>
        <taxon>Patiriisocius</taxon>
    </lineage>
</organism>
<dbReference type="EMBL" id="JAVRHZ010000003">
    <property type="protein sequence ID" value="MDT0555828.1"/>
    <property type="molecule type" value="Genomic_DNA"/>
</dbReference>
<accession>A0ABU2YCC4</accession>
<reference evidence="4 5" key="1">
    <citation type="submission" date="2023-09" db="EMBL/GenBank/DDBJ databases">
        <authorList>
            <person name="Rey-Velasco X."/>
        </authorList>
    </citation>
    <scope>NUCLEOTIDE SEQUENCE [LARGE SCALE GENOMIC DNA]</scope>
    <source>
        <strain evidence="4 5">W242</strain>
    </source>
</reference>
<feature type="domain" description="Fibronectin type-III" evidence="3">
    <location>
        <begin position="38"/>
        <end position="124"/>
    </location>
</feature>
<keyword evidence="2" id="KW-0732">Signal</keyword>
<dbReference type="PROSITE" id="PS51257">
    <property type="entry name" value="PROKAR_LIPOPROTEIN"/>
    <property type="match status" value="1"/>
</dbReference>
<feature type="region of interest" description="Disordered" evidence="1">
    <location>
        <begin position="23"/>
        <end position="46"/>
    </location>
</feature>
<dbReference type="InterPro" id="IPR036116">
    <property type="entry name" value="FN3_sf"/>
</dbReference>
<keyword evidence="5" id="KW-1185">Reference proteome</keyword>
<dbReference type="InterPro" id="IPR003961">
    <property type="entry name" value="FN3_dom"/>
</dbReference>
<dbReference type="SMART" id="SM00060">
    <property type="entry name" value="FN3"/>
    <property type="match status" value="1"/>
</dbReference>
<name>A0ABU2YCC4_9FLAO</name>
<dbReference type="Pfam" id="PF00041">
    <property type="entry name" value="fn3"/>
    <property type="match status" value="1"/>
</dbReference>
<evidence type="ECO:0000313" key="5">
    <source>
        <dbReference type="Proteomes" id="UP001254488"/>
    </source>
</evidence>
<sequence>MKNLPTLLLLLFATVLSSCGGDDDYSPTETNDTEAPSAPANLTASNETESSIDISWDASTDNVGVIGYKVFQDGIEIASNVSGTSYTALNLDFETTYSYSVIAFDAAGNESNTSNTIDATTIDAPFGFRDNLSQMGVYVEDMATLTPSTGVQLYEINTTLFTDYSKKQRLIKLPDGETLTYNGDDLLPSYPDETLIAKTFFYNIDDRDPSLGKTIIETRIFLKINGVWEVGDYIWNESQTDATYTENSSQIAISFIDEDGDTNNIDYVIPSKQDCFTCHNNNSTPIPIGMKLRSMNFTPSYTGGQNQLDFFINNGLLEGLGSSSEVSVLPDWTDTANYDIFERGRAYLDVNCAHCHRPGSTTPPEIELDLRLETPYADTKIYEKRSSIEARFSSVIAGYSMPLIGRTVVHEEALTMLMDYLSQISEP</sequence>
<gene>
    <name evidence="4" type="ORF">RM538_07430</name>
</gene>
<evidence type="ECO:0000313" key="4">
    <source>
        <dbReference type="EMBL" id="MDT0555828.1"/>
    </source>
</evidence>
<feature type="chain" id="PRO_5045608559" evidence="2">
    <location>
        <begin position="21"/>
        <end position="427"/>
    </location>
</feature>
<dbReference type="CDD" id="cd00063">
    <property type="entry name" value="FN3"/>
    <property type="match status" value="1"/>
</dbReference>
<dbReference type="InterPro" id="IPR036280">
    <property type="entry name" value="Multihaem_cyt_sf"/>
</dbReference>